<accession>A0A7J7DA67</accession>
<dbReference type="Gene3D" id="1.25.40.10">
    <property type="entry name" value="Tetratricopeptide repeat domain"/>
    <property type="match status" value="1"/>
</dbReference>
<protein>
    <recommendedName>
        <fullName evidence="4">ribonuclease P</fullName>
        <ecNumber evidence="4">3.1.26.5</ecNumber>
    </recommendedName>
</protein>
<proteinExistence type="inferred from homology"/>
<feature type="domain" description="PRORP" evidence="15">
    <location>
        <begin position="559"/>
        <end position="784"/>
    </location>
</feature>
<dbReference type="GO" id="GO:0046872">
    <property type="term" value="F:metal ion binding"/>
    <property type="evidence" value="ECO:0007669"/>
    <property type="project" value="UniProtKB-KW"/>
</dbReference>
<keyword evidence="18" id="KW-1185">Reference proteome</keyword>
<evidence type="ECO:0000256" key="2">
    <source>
        <dbReference type="ARBA" id="ARBA00001946"/>
    </source>
</evidence>
<keyword evidence="11" id="KW-0460">Magnesium</keyword>
<evidence type="ECO:0000256" key="14">
    <source>
        <dbReference type="SAM" id="MobiDB-lite"/>
    </source>
</evidence>
<dbReference type="Proteomes" id="UP000593562">
    <property type="component" value="Unassembled WGS sequence"/>
</dbReference>
<keyword evidence="6" id="KW-0540">Nuclease</keyword>
<dbReference type="OrthoDB" id="46913at2759"/>
<evidence type="ECO:0000313" key="17">
    <source>
        <dbReference type="EMBL" id="KAF5742976.1"/>
    </source>
</evidence>
<dbReference type="FunFam" id="1.25.40.10:FF:003531">
    <property type="entry name" value="Uncharacterized protein"/>
    <property type="match status" value="1"/>
</dbReference>
<keyword evidence="12" id="KW-0464">Manganese</keyword>
<organism evidence="17 18">
    <name type="scientific">Tripterygium wilfordii</name>
    <name type="common">Thunder God vine</name>
    <dbReference type="NCBI Taxonomy" id="458696"/>
    <lineage>
        <taxon>Eukaryota</taxon>
        <taxon>Viridiplantae</taxon>
        <taxon>Streptophyta</taxon>
        <taxon>Embryophyta</taxon>
        <taxon>Tracheophyta</taxon>
        <taxon>Spermatophyta</taxon>
        <taxon>Magnoliopsida</taxon>
        <taxon>eudicotyledons</taxon>
        <taxon>Gunneridae</taxon>
        <taxon>Pentapetalae</taxon>
        <taxon>rosids</taxon>
        <taxon>fabids</taxon>
        <taxon>Celastrales</taxon>
        <taxon>Celastraceae</taxon>
        <taxon>Tripterygium</taxon>
    </lineage>
</organism>
<dbReference type="AlphaFoldDB" id="A0A7J7DA67"/>
<dbReference type="InterPro" id="IPR031595">
    <property type="entry name" value="PRORP_C"/>
</dbReference>
<keyword evidence="7" id="KW-0479">Metal-binding</keyword>
<feature type="region of interest" description="Disordered" evidence="14">
    <location>
        <begin position="173"/>
        <end position="195"/>
    </location>
</feature>
<feature type="repeat" description="PPR" evidence="13">
    <location>
        <begin position="430"/>
        <end position="464"/>
    </location>
</feature>
<evidence type="ECO:0000256" key="11">
    <source>
        <dbReference type="ARBA" id="ARBA00022842"/>
    </source>
</evidence>
<evidence type="ECO:0000256" key="12">
    <source>
        <dbReference type="ARBA" id="ARBA00023211"/>
    </source>
</evidence>
<evidence type="ECO:0000256" key="1">
    <source>
        <dbReference type="ARBA" id="ARBA00000928"/>
    </source>
</evidence>
<evidence type="ECO:0000256" key="5">
    <source>
        <dbReference type="ARBA" id="ARBA00022694"/>
    </source>
</evidence>
<dbReference type="InParanoid" id="A0A7J7DA67"/>
<reference evidence="17 18" key="1">
    <citation type="journal article" date="2020" name="Nat. Commun.">
        <title>Genome of Tripterygium wilfordii and identification of cytochrome P450 involved in triptolide biosynthesis.</title>
        <authorList>
            <person name="Tu L."/>
            <person name="Su P."/>
            <person name="Zhang Z."/>
            <person name="Gao L."/>
            <person name="Wang J."/>
            <person name="Hu T."/>
            <person name="Zhou J."/>
            <person name="Zhang Y."/>
            <person name="Zhao Y."/>
            <person name="Liu Y."/>
            <person name="Song Y."/>
            <person name="Tong Y."/>
            <person name="Lu Y."/>
            <person name="Yang J."/>
            <person name="Xu C."/>
            <person name="Jia M."/>
            <person name="Peters R.J."/>
            <person name="Huang L."/>
            <person name="Gao W."/>
        </authorList>
    </citation>
    <scope>NUCLEOTIDE SEQUENCE [LARGE SCALE GENOMIC DNA]</scope>
    <source>
        <strain evidence="18">cv. XIE 37</strain>
        <tissue evidence="17">Leaf</tissue>
    </source>
</reference>
<evidence type="ECO:0000256" key="6">
    <source>
        <dbReference type="ARBA" id="ARBA00022722"/>
    </source>
</evidence>
<dbReference type="NCBIfam" id="TIGR00756">
    <property type="entry name" value="PPR"/>
    <property type="match status" value="1"/>
</dbReference>
<dbReference type="EC" id="3.1.26.5" evidence="4"/>
<comment type="catalytic activity">
    <reaction evidence="1">
        <text>Endonucleolytic cleavage of RNA, removing 5'-extranucleotides from tRNA precursor.</text>
        <dbReference type="EC" id="3.1.26.5"/>
    </reaction>
</comment>
<name>A0A7J7DA67_TRIWF</name>
<evidence type="ECO:0000256" key="9">
    <source>
        <dbReference type="ARBA" id="ARBA00022801"/>
    </source>
</evidence>
<dbReference type="Pfam" id="PF17177">
    <property type="entry name" value="PPR_long"/>
    <property type="match status" value="2"/>
</dbReference>
<gene>
    <name evidence="17" type="ORF">HS088_TW09G01038</name>
</gene>
<dbReference type="GO" id="GO:0001682">
    <property type="term" value="P:tRNA 5'-leader removal"/>
    <property type="evidence" value="ECO:0007669"/>
    <property type="project" value="TreeGrafter"/>
</dbReference>
<dbReference type="InterPro" id="IPR011990">
    <property type="entry name" value="TPR-like_helical_dom_sf"/>
</dbReference>
<dbReference type="InterPro" id="IPR033443">
    <property type="entry name" value="PROP1-like_PPR_dom"/>
</dbReference>
<keyword evidence="8" id="KW-0677">Repeat</keyword>
<dbReference type="PANTHER" id="PTHR13547:SF7">
    <property type="entry name" value="RIBONUCLEASE P"/>
    <property type="match status" value="1"/>
</dbReference>
<evidence type="ECO:0000259" key="15">
    <source>
        <dbReference type="Pfam" id="PF16953"/>
    </source>
</evidence>
<sequence>MASSFTSNTPQQVRFAAVALCKSPSIPIMFKFDSLSHFFTLSPPKHTIRRRISPPLCVVGKPHVSRTQAEIFTTTTTATDHDSSTRKTFLTTRRGATDERVCRKPKNKLSGSQIEDGKRVIKNKNAGKDMGFRRKGKVGSVETTVGGEDDGIAVKFLEFVGSEVDNKKKMVRSKKENAYNQVGQDRGQKGSKKKKIDAAGSDLKFKFDMCSKNGDVIGGIQLYEWTQREGIKIGQHHYSVLLYLCSSAAVGVVQPAKSGSGSRTLSALDVSDKVTSLNPADLVEVTDESSMNLGAAELSTSFSDSETNNKMELDSRSTSDIFDWSSTQKQNLAQFSNKFSKLNSQSGDILPLKDGCTEADQEDHEIRVSEDFKRYALQKGLEIYEKMGSDNIPMNEAALTAVARMAMSMGNGDMAFEMVKQMKSLGINPRLRSYGPALSTFCNNGDIDKAFSVEKHMLEHGIYPEEPELEALLKVSVGAGKGDKVYYLLHKLRTSVRQVSKSIADKIVEWFKSKASSRVGKLKWNERVIKEAIEKGGGGWHGQGWLGRGQWIVSRAAVGTDGFCTCCGEELAIIDLDPTETENFAESVASIAIKREKQSSFQKFQKWLEYYGPFEAVVDGANVGLLTQRKFKPLKVNAVVNGIRQKLPSKRWPLIILHNRRITGDKMNEPMNKTLVEKWKNADALYATPTGSNDDWYWLYAAIKFKCLIVTNDEMRDHTFQLLGNDFFPKWKERHQVRFSFSEDGPAFHMPPPYSVVIQESENGHWHIPIASEHDYEAERVWLCITRASSSMAGQGSATKPKEVQPAGHGERRRSSSSETKTIINSRAADHGIGNDRQSSPEEFYKNIRSLLSQSVLPNQNTVLSEIEAAEERGNCVIDFQI</sequence>
<evidence type="ECO:0000256" key="10">
    <source>
        <dbReference type="ARBA" id="ARBA00022833"/>
    </source>
</evidence>
<comment type="cofactor">
    <cofactor evidence="2">
        <name>Mg(2+)</name>
        <dbReference type="ChEBI" id="CHEBI:18420"/>
    </cofactor>
</comment>
<evidence type="ECO:0000256" key="3">
    <source>
        <dbReference type="ARBA" id="ARBA00007626"/>
    </source>
</evidence>
<evidence type="ECO:0000256" key="4">
    <source>
        <dbReference type="ARBA" id="ARBA00012179"/>
    </source>
</evidence>
<dbReference type="InterPro" id="IPR002885">
    <property type="entry name" value="PPR_rpt"/>
</dbReference>
<keyword evidence="5" id="KW-0819">tRNA processing</keyword>
<dbReference type="PANTHER" id="PTHR13547">
    <property type="match status" value="1"/>
</dbReference>
<feature type="domain" description="PROP1-like PPR" evidence="16">
    <location>
        <begin position="192"/>
        <end position="252"/>
    </location>
</feature>
<keyword evidence="10" id="KW-0862">Zinc</keyword>
<evidence type="ECO:0000256" key="8">
    <source>
        <dbReference type="ARBA" id="ARBA00022737"/>
    </source>
</evidence>
<dbReference type="Gene3D" id="3.40.50.11980">
    <property type="match status" value="1"/>
</dbReference>
<feature type="domain" description="PROP1-like PPR" evidence="16">
    <location>
        <begin position="373"/>
        <end position="517"/>
    </location>
</feature>
<dbReference type="Pfam" id="PF16953">
    <property type="entry name" value="PRORP"/>
    <property type="match status" value="1"/>
</dbReference>
<evidence type="ECO:0000256" key="13">
    <source>
        <dbReference type="PROSITE-ProRule" id="PRU00708"/>
    </source>
</evidence>
<feature type="region of interest" description="Disordered" evidence="14">
    <location>
        <begin position="793"/>
        <end position="840"/>
    </location>
</feature>
<feature type="compositionally biased region" description="Basic and acidic residues" evidence="14">
    <location>
        <begin position="828"/>
        <end position="840"/>
    </location>
</feature>
<keyword evidence="9" id="KW-0378">Hydrolase</keyword>
<comment type="similarity">
    <text evidence="3">Belongs to the PPR family. P subfamily.</text>
</comment>
<evidence type="ECO:0000313" key="18">
    <source>
        <dbReference type="Proteomes" id="UP000593562"/>
    </source>
</evidence>
<dbReference type="EMBL" id="JAAARO010000009">
    <property type="protein sequence ID" value="KAF5742976.1"/>
    <property type="molecule type" value="Genomic_DNA"/>
</dbReference>
<dbReference type="GO" id="GO:0004526">
    <property type="term" value="F:ribonuclease P activity"/>
    <property type="evidence" value="ECO:0007669"/>
    <property type="project" value="UniProtKB-EC"/>
</dbReference>
<dbReference type="PROSITE" id="PS51375">
    <property type="entry name" value="PPR"/>
    <property type="match status" value="1"/>
</dbReference>
<comment type="caution">
    <text evidence="17">The sequence shown here is derived from an EMBL/GenBank/DDBJ whole genome shotgun (WGS) entry which is preliminary data.</text>
</comment>
<evidence type="ECO:0000259" key="16">
    <source>
        <dbReference type="Pfam" id="PF17177"/>
    </source>
</evidence>
<evidence type="ECO:0000256" key="7">
    <source>
        <dbReference type="ARBA" id="ARBA00022723"/>
    </source>
</evidence>
<dbReference type="FunFam" id="3.40.50.11980:FF:000002">
    <property type="entry name" value="Proteinaceous RNase P 2"/>
    <property type="match status" value="1"/>
</dbReference>